<name>A0AAP0IXR4_9MAGN</name>
<dbReference type="Proteomes" id="UP001417504">
    <property type="component" value="Unassembled WGS sequence"/>
</dbReference>
<evidence type="ECO:0000313" key="2">
    <source>
        <dbReference type="EMBL" id="KAK9122491.1"/>
    </source>
</evidence>
<reference evidence="2 3" key="1">
    <citation type="submission" date="2024-01" db="EMBL/GenBank/DDBJ databases">
        <title>Genome assemblies of Stephania.</title>
        <authorList>
            <person name="Yang L."/>
        </authorList>
    </citation>
    <scope>NUCLEOTIDE SEQUENCE [LARGE SCALE GENOMIC DNA]</scope>
    <source>
        <strain evidence="2">QJT</strain>
        <tissue evidence="2">Leaf</tissue>
    </source>
</reference>
<dbReference type="AlphaFoldDB" id="A0AAP0IXR4"/>
<sequence>MERGGGGQRCLVGDTMAERSRLKSRQQEQRRGGEHGRCGPACKMISTEAQPIMVRMTSIVAHSSKAMAWMRMRMTSFGSPPTRTPIKCDNTSVTALIFPCNWVRSA</sequence>
<feature type="compositionally biased region" description="Basic and acidic residues" evidence="1">
    <location>
        <begin position="16"/>
        <end position="37"/>
    </location>
</feature>
<organism evidence="2 3">
    <name type="scientific">Stephania japonica</name>
    <dbReference type="NCBI Taxonomy" id="461633"/>
    <lineage>
        <taxon>Eukaryota</taxon>
        <taxon>Viridiplantae</taxon>
        <taxon>Streptophyta</taxon>
        <taxon>Embryophyta</taxon>
        <taxon>Tracheophyta</taxon>
        <taxon>Spermatophyta</taxon>
        <taxon>Magnoliopsida</taxon>
        <taxon>Ranunculales</taxon>
        <taxon>Menispermaceae</taxon>
        <taxon>Menispermoideae</taxon>
        <taxon>Cissampelideae</taxon>
        <taxon>Stephania</taxon>
    </lineage>
</organism>
<evidence type="ECO:0000313" key="3">
    <source>
        <dbReference type="Proteomes" id="UP001417504"/>
    </source>
</evidence>
<dbReference type="EMBL" id="JBBNAE010000005">
    <property type="protein sequence ID" value="KAK9122491.1"/>
    <property type="molecule type" value="Genomic_DNA"/>
</dbReference>
<proteinExistence type="predicted"/>
<comment type="caution">
    <text evidence="2">The sequence shown here is derived from an EMBL/GenBank/DDBJ whole genome shotgun (WGS) entry which is preliminary data.</text>
</comment>
<evidence type="ECO:0000256" key="1">
    <source>
        <dbReference type="SAM" id="MobiDB-lite"/>
    </source>
</evidence>
<feature type="region of interest" description="Disordered" evidence="1">
    <location>
        <begin position="1"/>
        <end position="41"/>
    </location>
</feature>
<protein>
    <submittedName>
        <fullName evidence="2">Uncharacterized protein</fullName>
    </submittedName>
</protein>
<keyword evidence="3" id="KW-1185">Reference proteome</keyword>
<gene>
    <name evidence="2" type="ORF">Sjap_012093</name>
</gene>
<accession>A0AAP0IXR4</accession>